<name>A0A517ZTN2_9PLAN</name>
<dbReference type="SMART" id="SM00448">
    <property type="entry name" value="REC"/>
    <property type="match status" value="1"/>
</dbReference>
<sequence length="194" mass="21824">MTRMLKIAVADDEPEMCEYFQDTLCAMGHEVVGAAQNGLELVELCKSTSPDLAITDIKMPDMDGIEAATRIREHFPVPVILVSAFHEPELIQRALQDHVLAYLVKPIKQADLETAIALAMRRFQEFQALHQQAADLRQALEDRKVIERAKGVLMKRAGLDEPDAFRRLQKLSNDKNQKLIDIAQMIVTAEEAMS</sequence>
<evidence type="ECO:0000259" key="3">
    <source>
        <dbReference type="PROSITE" id="PS50921"/>
    </source>
</evidence>
<dbReference type="InterPro" id="IPR008327">
    <property type="entry name" value="Sig_transdc_resp-reg_antiterm"/>
</dbReference>
<feature type="domain" description="ANTAR" evidence="3">
    <location>
        <begin position="126"/>
        <end position="187"/>
    </location>
</feature>
<dbReference type="InterPro" id="IPR011006">
    <property type="entry name" value="CheY-like_superfamily"/>
</dbReference>
<organism evidence="4 5">
    <name type="scientific">Symmachiella dynata</name>
    <dbReference type="NCBI Taxonomy" id="2527995"/>
    <lineage>
        <taxon>Bacteria</taxon>
        <taxon>Pseudomonadati</taxon>
        <taxon>Planctomycetota</taxon>
        <taxon>Planctomycetia</taxon>
        <taxon>Planctomycetales</taxon>
        <taxon>Planctomycetaceae</taxon>
        <taxon>Symmachiella</taxon>
    </lineage>
</organism>
<dbReference type="PANTHER" id="PTHR43367">
    <property type="match status" value="1"/>
</dbReference>
<dbReference type="Gene3D" id="1.10.10.10">
    <property type="entry name" value="Winged helix-like DNA-binding domain superfamily/Winged helix DNA-binding domain"/>
    <property type="match status" value="1"/>
</dbReference>
<feature type="modified residue" description="4-aspartylphosphate" evidence="1">
    <location>
        <position position="56"/>
    </location>
</feature>
<dbReference type="PANTHER" id="PTHR43367:SF1">
    <property type="entry name" value="TWO-COMPONENT RESPONSE REGULATOR-LIKE APRR6-RELATED"/>
    <property type="match status" value="1"/>
</dbReference>
<dbReference type="PROSITE" id="PS50921">
    <property type="entry name" value="ANTAR"/>
    <property type="match status" value="1"/>
</dbReference>
<dbReference type="GO" id="GO:0000160">
    <property type="term" value="P:phosphorelay signal transduction system"/>
    <property type="evidence" value="ECO:0007669"/>
    <property type="project" value="InterPro"/>
</dbReference>
<dbReference type="OrthoDB" id="9779069at2"/>
<proteinExistence type="predicted"/>
<dbReference type="EMBL" id="CP036276">
    <property type="protein sequence ID" value="QDU45805.1"/>
    <property type="molecule type" value="Genomic_DNA"/>
</dbReference>
<accession>A0A517ZTN2</accession>
<evidence type="ECO:0000313" key="5">
    <source>
        <dbReference type="Proteomes" id="UP000319383"/>
    </source>
</evidence>
<protein>
    <submittedName>
        <fullName evidence="4">Putative transcriptional regulatory protein pdtaR</fullName>
    </submittedName>
</protein>
<dbReference type="InterPro" id="IPR036388">
    <property type="entry name" value="WH-like_DNA-bd_sf"/>
</dbReference>
<dbReference type="GO" id="GO:0003723">
    <property type="term" value="F:RNA binding"/>
    <property type="evidence" value="ECO:0007669"/>
    <property type="project" value="InterPro"/>
</dbReference>
<dbReference type="PROSITE" id="PS50110">
    <property type="entry name" value="RESPONSE_REGULATORY"/>
    <property type="match status" value="1"/>
</dbReference>
<dbReference type="SMART" id="SM01012">
    <property type="entry name" value="ANTAR"/>
    <property type="match status" value="1"/>
</dbReference>
<dbReference type="PIRSF" id="PIRSF036382">
    <property type="entry name" value="RR_antiterm"/>
    <property type="match status" value="1"/>
</dbReference>
<dbReference type="RefSeq" id="WP_145378347.1">
    <property type="nucleotide sequence ID" value="NZ_CP036270.1"/>
</dbReference>
<gene>
    <name evidence="4" type="primary">pdtaR</name>
    <name evidence="4" type="ORF">Mal52_43010</name>
</gene>
<feature type="domain" description="Response regulatory" evidence="2">
    <location>
        <begin position="6"/>
        <end position="120"/>
    </location>
</feature>
<dbReference type="Proteomes" id="UP000319383">
    <property type="component" value="Chromosome"/>
</dbReference>
<dbReference type="Pfam" id="PF00072">
    <property type="entry name" value="Response_reg"/>
    <property type="match status" value="1"/>
</dbReference>
<dbReference type="KEGG" id="sdyn:Mal52_43010"/>
<dbReference type="Gene3D" id="3.40.50.2300">
    <property type="match status" value="1"/>
</dbReference>
<dbReference type="SUPFAM" id="SSF52172">
    <property type="entry name" value="CheY-like"/>
    <property type="match status" value="1"/>
</dbReference>
<evidence type="ECO:0000256" key="1">
    <source>
        <dbReference type="PROSITE-ProRule" id="PRU00169"/>
    </source>
</evidence>
<evidence type="ECO:0000259" key="2">
    <source>
        <dbReference type="PROSITE" id="PS50110"/>
    </source>
</evidence>
<evidence type="ECO:0000313" key="4">
    <source>
        <dbReference type="EMBL" id="QDU45805.1"/>
    </source>
</evidence>
<keyword evidence="1" id="KW-0597">Phosphoprotein</keyword>
<keyword evidence="5" id="KW-1185">Reference proteome</keyword>
<dbReference type="InterPro" id="IPR005561">
    <property type="entry name" value="ANTAR"/>
</dbReference>
<dbReference type="Pfam" id="PF03861">
    <property type="entry name" value="ANTAR"/>
    <property type="match status" value="1"/>
</dbReference>
<reference evidence="4 5" key="1">
    <citation type="submission" date="2019-02" db="EMBL/GenBank/DDBJ databases">
        <title>Deep-cultivation of Planctomycetes and their phenomic and genomic characterization uncovers novel biology.</title>
        <authorList>
            <person name="Wiegand S."/>
            <person name="Jogler M."/>
            <person name="Boedeker C."/>
            <person name="Pinto D."/>
            <person name="Vollmers J."/>
            <person name="Rivas-Marin E."/>
            <person name="Kohn T."/>
            <person name="Peeters S.H."/>
            <person name="Heuer A."/>
            <person name="Rast P."/>
            <person name="Oberbeckmann S."/>
            <person name="Bunk B."/>
            <person name="Jeske O."/>
            <person name="Meyerdierks A."/>
            <person name="Storesund J.E."/>
            <person name="Kallscheuer N."/>
            <person name="Luecker S."/>
            <person name="Lage O.M."/>
            <person name="Pohl T."/>
            <person name="Merkel B.J."/>
            <person name="Hornburger P."/>
            <person name="Mueller R.-W."/>
            <person name="Bruemmer F."/>
            <person name="Labrenz M."/>
            <person name="Spormann A.M."/>
            <person name="Op den Camp H."/>
            <person name="Overmann J."/>
            <person name="Amann R."/>
            <person name="Jetten M.S.M."/>
            <person name="Mascher T."/>
            <person name="Medema M.H."/>
            <person name="Devos D.P."/>
            <person name="Kaster A.-K."/>
            <person name="Ovreas L."/>
            <person name="Rohde M."/>
            <person name="Galperin M.Y."/>
            <person name="Jogler C."/>
        </authorList>
    </citation>
    <scope>NUCLEOTIDE SEQUENCE [LARGE SCALE GENOMIC DNA]</scope>
    <source>
        <strain evidence="4 5">Mal52</strain>
    </source>
</reference>
<dbReference type="AlphaFoldDB" id="A0A517ZTN2"/>
<dbReference type="InterPro" id="IPR001789">
    <property type="entry name" value="Sig_transdc_resp-reg_receiver"/>
</dbReference>